<comment type="caution">
    <text evidence="1">The sequence shown here is derived from an EMBL/GenBank/DDBJ whole genome shotgun (WGS) entry which is preliminary data.</text>
</comment>
<proteinExistence type="predicted"/>
<evidence type="ECO:0000313" key="2">
    <source>
        <dbReference type="Proteomes" id="UP000315295"/>
    </source>
</evidence>
<dbReference type="Gene3D" id="3.30.200.20">
    <property type="entry name" value="Phosphorylase Kinase, domain 1"/>
    <property type="match status" value="1"/>
</dbReference>
<dbReference type="STRING" id="106549.A0A540K5Y6"/>
<dbReference type="EMBL" id="VIEB01002951">
    <property type="protein sequence ID" value="TQD69634.1"/>
    <property type="molecule type" value="Genomic_DNA"/>
</dbReference>
<name>A0A540K5Y6_MALBA</name>
<gene>
    <name evidence="1" type="ORF">C1H46_044834</name>
</gene>
<organism evidence="1 2">
    <name type="scientific">Malus baccata</name>
    <name type="common">Siberian crab apple</name>
    <name type="synonym">Pyrus baccata</name>
    <dbReference type="NCBI Taxonomy" id="106549"/>
    <lineage>
        <taxon>Eukaryota</taxon>
        <taxon>Viridiplantae</taxon>
        <taxon>Streptophyta</taxon>
        <taxon>Embryophyta</taxon>
        <taxon>Tracheophyta</taxon>
        <taxon>Spermatophyta</taxon>
        <taxon>Magnoliopsida</taxon>
        <taxon>eudicotyledons</taxon>
        <taxon>Gunneridae</taxon>
        <taxon>Pentapetalae</taxon>
        <taxon>rosids</taxon>
        <taxon>fabids</taxon>
        <taxon>Rosales</taxon>
        <taxon>Rosaceae</taxon>
        <taxon>Amygdaloideae</taxon>
        <taxon>Maleae</taxon>
        <taxon>Malus</taxon>
    </lineage>
</organism>
<accession>A0A540K5Y6</accession>
<sequence>MSISSKLRRPSHSALAPAVRAVGSAPTLHHGMAPVPTFSPQFIRRSFVLVHRFSPAADPAGDHSMIKFFESQMKYVYDEKSKNRCLLKSKTYGGVKSVTIPFISFFLGDLDEKLKNALHEYLEDRKTEDTRKKREEILYFKNSGKSGKIFFAHKEIAGATNFFFKDNIIGSGGFSQVFKGTLHDGLSSEPSMVTPRTLIILLTRFGFSAR</sequence>
<protein>
    <recommendedName>
        <fullName evidence="3">Protein kinase domain-containing protein</fullName>
    </recommendedName>
</protein>
<reference evidence="1 2" key="1">
    <citation type="journal article" date="2019" name="G3 (Bethesda)">
        <title>Sequencing of a Wild Apple (Malus baccata) Genome Unravels the Differences Between Cultivated and Wild Apple Species Regarding Disease Resistance and Cold Tolerance.</title>
        <authorList>
            <person name="Chen X."/>
        </authorList>
    </citation>
    <scope>NUCLEOTIDE SEQUENCE [LARGE SCALE GENOMIC DNA]</scope>
    <source>
        <strain evidence="2">cv. Shandingzi</strain>
        <tissue evidence="1">Leaves</tissue>
    </source>
</reference>
<dbReference type="AlphaFoldDB" id="A0A540K5Y6"/>
<evidence type="ECO:0008006" key="3">
    <source>
        <dbReference type="Google" id="ProtNLM"/>
    </source>
</evidence>
<dbReference type="Proteomes" id="UP000315295">
    <property type="component" value="Unassembled WGS sequence"/>
</dbReference>
<keyword evidence="2" id="KW-1185">Reference proteome</keyword>
<evidence type="ECO:0000313" key="1">
    <source>
        <dbReference type="EMBL" id="TQD69634.1"/>
    </source>
</evidence>